<dbReference type="GO" id="GO:0016757">
    <property type="term" value="F:glycosyltransferase activity"/>
    <property type="evidence" value="ECO:0007669"/>
    <property type="project" value="TreeGrafter"/>
</dbReference>
<dbReference type="GO" id="GO:0009103">
    <property type="term" value="P:lipopolysaccharide biosynthetic process"/>
    <property type="evidence" value="ECO:0007669"/>
    <property type="project" value="TreeGrafter"/>
</dbReference>
<reference evidence="4" key="1">
    <citation type="submission" date="2015-07" db="EMBL/GenBank/DDBJ databases">
        <title>Discovery of a poly(ethylene terephthalate assimilation.</title>
        <authorList>
            <person name="Yoshida S."/>
            <person name="Hiraga K."/>
            <person name="Takehana T."/>
            <person name="Taniguchi I."/>
            <person name="Yamaji H."/>
            <person name="Maeda Y."/>
            <person name="Toyohara K."/>
            <person name="Miyamoto K."/>
            <person name="Kimura Y."/>
            <person name="Oda K."/>
        </authorList>
    </citation>
    <scope>NUCLEOTIDE SEQUENCE [LARGE SCALE GENOMIC DNA]</scope>
    <source>
        <strain evidence="4">NBRC 110686 / TISTR 2288 / 201-F6</strain>
    </source>
</reference>
<dbReference type="Gene3D" id="3.40.50.2000">
    <property type="entry name" value="Glycogen Phosphorylase B"/>
    <property type="match status" value="2"/>
</dbReference>
<feature type="domain" description="Glycosyltransferase subfamily 4-like N-terminal" evidence="2">
    <location>
        <begin position="82"/>
        <end position="169"/>
    </location>
</feature>
<proteinExistence type="predicted"/>
<dbReference type="OrthoDB" id="433681at2"/>
<dbReference type="Pfam" id="PF13439">
    <property type="entry name" value="Glyco_transf_4"/>
    <property type="match status" value="1"/>
</dbReference>
<accession>A0A0K8P395</accession>
<protein>
    <submittedName>
        <fullName evidence="3">Glycosyltransferase</fullName>
    </submittedName>
</protein>
<keyword evidence="1 3" id="KW-0808">Transferase</keyword>
<dbReference type="STRING" id="1547922.ISF6_2859"/>
<gene>
    <name evidence="3" type="ORF">ISF6_2859</name>
</gene>
<dbReference type="Proteomes" id="UP000037660">
    <property type="component" value="Unassembled WGS sequence"/>
</dbReference>
<dbReference type="SUPFAM" id="SSF53756">
    <property type="entry name" value="UDP-Glycosyltransferase/glycogen phosphorylase"/>
    <property type="match status" value="1"/>
</dbReference>
<dbReference type="InterPro" id="IPR028098">
    <property type="entry name" value="Glyco_trans_4-like_N"/>
</dbReference>
<reference evidence="3 4" key="2">
    <citation type="journal article" date="2016" name="Science">
        <title>A bacterium that degrades and assimilates poly(ethylene terephthalate).</title>
        <authorList>
            <person name="Yoshida S."/>
            <person name="Hiraga K."/>
            <person name="Takehana T."/>
            <person name="Taniguchi I."/>
            <person name="Yamaji H."/>
            <person name="Maeda Y."/>
            <person name="Toyohara K."/>
            <person name="Miyamoto K."/>
            <person name="Kimura Y."/>
            <person name="Oda K."/>
        </authorList>
    </citation>
    <scope>NUCLEOTIDE SEQUENCE [LARGE SCALE GENOMIC DNA]</scope>
    <source>
        <strain evidence="4">NBRC 110686 / TISTR 2288 / 201-F6</strain>
    </source>
</reference>
<dbReference type="RefSeq" id="WP_054020963.1">
    <property type="nucleotide sequence ID" value="NZ_BBYR01000040.1"/>
</dbReference>
<evidence type="ECO:0000259" key="2">
    <source>
        <dbReference type="Pfam" id="PF13439"/>
    </source>
</evidence>
<comment type="caution">
    <text evidence="3">The sequence shown here is derived from an EMBL/GenBank/DDBJ whole genome shotgun (WGS) entry which is preliminary data.</text>
</comment>
<evidence type="ECO:0000313" key="4">
    <source>
        <dbReference type="Proteomes" id="UP000037660"/>
    </source>
</evidence>
<organism evidence="3 4">
    <name type="scientific">Piscinibacter sakaiensis</name>
    <name type="common">Ideonella sakaiensis</name>
    <dbReference type="NCBI Taxonomy" id="1547922"/>
    <lineage>
        <taxon>Bacteria</taxon>
        <taxon>Pseudomonadati</taxon>
        <taxon>Pseudomonadota</taxon>
        <taxon>Betaproteobacteria</taxon>
        <taxon>Burkholderiales</taxon>
        <taxon>Sphaerotilaceae</taxon>
        <taxon>Piscinibacter</taxon>
    </lineage>
</organism>
<dbReference type="PANTHER" id="PTHR46401:SF2">
    <property type="entry name" value="GLYCOSYLTRANSFERASE WBBK-RELATED"/>
    <property type="match status" value="1"/>
</dbReference>
<dbReference type="AlphaFoldDB" id="A0A0K8P395"/>
<dbReference type="CDD" id="cd03809">
    <property type="entry name" value="GT4_MtfB-like"/>
    <property type="match status" value="1"/>
</dbReference>
<dbReference type="EMBL" id="BBYR01000040">
    <property type="protein sequence ID" value="GAP37004.1"/>
    <property type="molecule type" value="Genomic_DNA"/>
</dbReference>
<dbReference type="PANTHER" id="PTHR46401">
    <property type="entry name" value="GLYCOSYLTRANSFERASE WBBK-RELATED"/>
    <property type="match status" value="1"/>
</dbReference>
<evidence type="ECO:0000256" key="1">
    <source>
        <dbReference type="ARBA" id="ARBA00022679"/>
    </source>
</evidence>
<dbReference type="Pfam" id="PF13692">
    <property type="entry name" value="Glyco_trans_1_4"/>
    <property type="match status" value="1"/>
</dbReference>
<sequence length="372" mass="40130">MRLLIDARKAFDSGIGTYIRSVMPRVVERLPGVPVAAVVEAGTAARHGWLPARCTVVEVDAPPLGLHEQAALRRAIGPDDLFWATSLAHPLFTRAPLVATVHDVAQLAVAPQRAGDWLVRQAARLYFRSLRSTARLLLFNSAFTRAEFARDVGTPPASARVTPLGVDPAWFDGPAEPPADGVPRLVCIGNWRPHKNLGLLLRAFEAVAPQLPHRLQLVGKADGYRDPEPAVRACLERLGGRVEFTGFLPDEALRRQVAAADALVVPSLYEGFGLPPLEAMAAGVPVLAARAAALPEVCGDCADYFDPRAPESLQALLLAHAARTAAERAERRARGRERARQFSWDRTADATVEALQDALRAPAARPRASAAR</sequence>
<name>A0A0K8P395_PISS1</name>
<evidence type="ECO:0000313" key="3">
    <source>
        <dbReference type="EMBL" id="GAP37004.1"/>
    </source>
</evidence>
<keyword evidence="4" id="KW-1185">Reference proteome</keyword>